<evidence type="ECO:0000256" key="3">
    <source>
        <dbReference type="SAM" id="SignalP"/>
    </source>
</evidence>
<dbReference type="STRING" id="77044.A0A1W2TBN6"/>
<keyword evidence="3" id="KW-0732">Signal</keyword>
<feature type="region of interest" description="Disordered" evidence="1">
    <location>
        <begin position="187"/>
        <end position="248"/>
    </location>
</feature>
<feature type="transmembrane region" description="Helical" evidence="2">
    <location>
        <begin position="71"/>
        <end position="89"/>
    </location>
</feature>
<dbReference type="OMA" id="IASHNLY"/>
<feature type="transmembrane region" description="Helical" evidence="2">
    <location>
        <begin position="159"/>
        <end position="181"/>
    </location>
</feature>
<keyword evidence="2" id="KW-0472">Membrane</keyword>
<dbReference type="Proteomes" id="UP000054516">
    <property type="component" value="Unassembled WGS sequence"/>
</dbReference>
<sequence length="248" mass="27536">MWIMMLVELALTVTLLVLTALAQPDTYRTELWKAGYQLGFNSSPNYRTFEQANGKPKSPIPFVWSSTLTDYNVAIAIISLFFLITKLIAFIMDFWLPIIVLPINIAFVGLYAASLGGQAGPDYLDPSRPSRVAWYIAKPCSVAASHKIQGFCTSAKGTFAAFSLMFVVTLVNLGLTIWAMLPNERDKRDWDSDDEDDEPLGAGAGSNRKGSAWEMQSMPTTPRTGLMPYTPRTTAFNTLDKKNPARYQ</sequence>
<evidence type="ECO:0000256" key="1">
    <source>
        <dbReference type="SAM" id="MobiDB-lite"/>
    </source>
</evidence>
<feature type="chain" id="PRO_5012890557" evidence="3">
    <location>
        <begin position="23"/>
        <end position="248"/>
    </location>
</feature>
<keyword evidence="2" id="KW-0812">Transmembrane</keyword>
<name>A0A1W2TBN6_ROSNE</name>
<keyword evidence="2" id="KW-1133">Transmembrane helix</keyword>
<evidence type="ECO:0000313" key="5">
    <source>
        <dbReference type="Proteomes" id="UP000054516"/>
    </source>
</evidence>
<dbReference type="OrthoDB" id="5352400at2759"/>
<gene>
    <name evidence="4" type="ORF">SAMD00023353_1001830</name>
</gene>
<feature type="compositionally biased region" description="Basic and acidic residues" evidence="1">
    <location>
        <begin position="239"/>
        <end position="248"/>
    </location>
</feature>
<proteinExistence type="predicted"/>
<organism evidence="4">
    <name type="scientific">Rosellinia necatrix</name>
    <name type="common">White root-rot fungus</name>
    <dbReference type="NCBI Taxonomy" id="77044"/>
    <lineage>
        <taxon>Eukaryota</taxon>
        <taxon>Fungi</taxon>
        <taxon>Dikarya</taxon>
        <taxon>Ascomycota</taxon>
        <taxon>Pezizomycotina</taxon>
        <taxon>Sordariomycetes</taxon>
        <taxon>Xylariomycetidae</taxon>
        <taxon>Xylariales</taxon>
        <taxon>Xylariaceae</taxon>
        <taxon>Rosellinia</taxon>
    </lineage>
</organism>
<evidence type="ECO:0000313" key="4">
    <source>
        <dbReference type="EMBL" id="GAP85336.2"/>
    </source>
</evidence>
<dbReference type="EMBL" id="DF977455">
    <property type="protein sequence ID" value="GAP85336.2"/>
    <property type="molecule type" value="Genomic_DNA"/>
</dbReference>
<feature type="signal peptide" evidence="3">
    <location>
        <begin position="1"/>
        <end position="22"/>
    </location>
</feature>
<evidence type="ECO:0000256" key="2">
    <source>
        <dbReference type="SAM" id="Phobius"/>
    </source>
</evidence>
<dbReference type="AlphaFoldDB" id="A0A1W2TBN6"/>
<reference evidence="4" key="1">
    <citation type="submission" date="2016-03" db="EMBL/GenBank/DDBJ databases">
        <title>Draft genome sequence of Rosellinia necatrix.</title>
        <authorList>
            <person name="Kanematsu S."/>
        </authorList>
    </citation>
    <scope>NUCLEOTIDE SEQUENCE [LARGE SCALE GENOMIC DNA]</scope>
    <source>
        <strain evidence="4">W97</strain>
    </source>
</reference>
<protein>
    <submittedName>
        <fullName evidence="4">Putative succinate-semialdehyde dehydrogenase</fullName>
    </submittedName>
</protein>
<keyword evidence="5" id="KW-1185">Reference proteome</keyword>
<feature type="transmembrane region" description="Helical" evidence="2">
    <location>
        <begin position="94"/>
        <end position="113"/>
    </location>
</feature>
<accession>A0A1W2TBN6</accession>